<feature type="coiled-coil region" evidence="6">
    <location>
        <begin position="167"/>
        <end position="201"/>
    </location>
</feature>
<comment type="subcellular location">
    <subcellularLocation>
        <location evidence="1">Cell projection</location>
        <location evidence="1">Cilium</location>
    </subcellularLocation>
    <subcellularLocation>
        <location evidence="2">Cytoplasm</location>
        <location evidence="2">Cytoskeleton</location>
    </subcellularLocation>
</comment>
<dbReference type="InterPro" id="IPR027012">
    <property type="entry name" value="Enkurin_dom"/>
</dbReference>
<evidence type="ECO:0000256" key="6">
    <source>
        <dbReference type="SAM" id="Coils"/>
    </source>
</evidence>
<dbReference type="GO" id="GO:0005516">
    <property type="term" value="F:calmodulin binding"/>
    <property type="evidence" value="ECO:0007669"/>
    <property type="project" value="TreeGrafter"/>
</dbReference>
<evidence type="ECO:0000259" key="8">
    <source>
        <dbReference type="PROSITE" id="PS51665"/>
    </source>
</evidence>
<protein>
    <recommendedName>
        <fullName evidence="8">Enkurin domain-containing protein</fullName>
    </recommendedName>
</protein>
<evidence type="ECO:0000256" key="3">
    <source>
        <dbReference type="ARBA" id="ARBA00022490"/>
    </source>
</evidence>
<evidence type="ECO:0000256" key="4">
    <source>
        <dbReference type="ARBA" id="ARBA00023212"/>
    </source>
</evidence>
<evidence type="ECO:0000256" key="7">
    <source>
        <dbReference type="SAM" id="Phobius"/>
    </source>
</evidence>
<keyword evidence="10" id="KW-1185">Reference proteome</keyword>
<name>A0A3B5MGE7_9TELE</name>
<keyword evidence="7" id="KW-0812">Transmembrane</keyword>
<dbReference type="Ensembl" id="ENSXCOT00000018904.1">
    <property type="protein sequence ID" value="ENSXCOP00000018669.1"/>
    <property type="gene ID" value="ENSXCOG00000014053.1"/>
</dbReference>
<feature type="transmembrane region" description="Helical" evidence="7">
    <location>
        <begin position="21"/>
        <end position="41"/>
    </location>
</feature>
<feature type="domain" description="Enkurin" evidence="8">
    <location>
        <begin position="166"/>
        <end position="258"/>
    </location>
</feature>
<dbReference type="InterPro" id="IPR052102">
    <property type="entry name" value="Enkurin_domain-protein"/>
</dbReference>
<dbReference type="GO" id="GO:0005879">
    <property type="term" value="C:axonemal microtubule"/>
    <property type="evidence" value="ECO:0007669"/>
    <property type="project" value="TreeGrafter"/>
</dbReference>
<dbReference type="Pfam" id="PF13864">
    <property type="entry name" value="Enkurin"/>
    <property type="match status" value="1"/>
</dbReference>
<dbReference type="Proteomes" id="UP000261380">
    <property type="component" value="Unplaced"/>
</dbReference>
<evidence type="ECO:0000313" key="9">
    <source>
        <dbReference type="Ensembl" id="ENSXCOP00000018669.1"/>
    </source>
</evidence>
<keyword evidence="7" id="KW-0472">Membrane</keyword>
<dbReference type="GeneTree" id="ENSGT00940000153866"/>
<reference evidence="9" key="1">
    <citation type="submission" date="2025-08" db="UniProtKB">
        <authorList>
            <consortium name="Ensembl"/>
        </authorList>
    </citation>
    <scope>IDENTIFICATION</scope>
</reference>
<evidence type="ECO:0000256" key="2">
    <source>
        <dbReference type="ARBA" id="ARBA00004245"/>
    </source>
</evidence>
<evidence type="ECO:0000313" key="10">
    <source>
        <dbReference type="Proteomes" id="UP000261380"/>
    </source>
</evidence>
<keyword evidence="4" id="KW-0206">Cytoskeleton</keyword>
<keyword evidence="7" id="KW-1133">Transmembrane helix</keyword>
<proteinExistence type="predicted"/>
<dbReference type="AlphaFoldDB" id="A0A3B5MGE7"/>
<reference evidence="9" key="2">
    <citation type="submission" date="2025-09" db="UniProtKB">
        <authorList>
            <consortium name="Ensembl"/>
        </authorList>
    </citation>
    <scope>IDENTIFICATION</scope>
</reference>
<accession>A0A3B5MGE7</accession>
<dbReference type="GO" id="GO:0001669">
    <property type="term" value="C:acrosomal vesicle"/>
    <property type="evidence" value="ECO:0007669"/>
    <property type="project" value="TreeGrafter"/>
</dbReference>
<keyword evidence="5" id="KW-0966">Cell projection</keyword>
<dbReference type="PROSITE" id="PS51665">
    <property type="entry name" value="ENKURIN"/>
    <property type="match status" value="1"/>
</dbReference>
<sequence length="267" mass="31009">MNKNILTECLSATITFHRRHIAFRVILFYSFLLLFFSASVIEDILFCDRYVPKHLATILLDQKPNKQAWKTMGPAKLELPSPSNYLKKNAKRPKAPESKFLKQLPPLHVRANYPLSPIKRDVIQTADVKPKPSHVDFAQTHKQLLQSAGLSPKYVMKKDFGQVPMYLQQRRAAEQQARDDLERLEKEKQATRQVSEDERKAALEGLKKKWHEVHHEYQGLPFILYTPSQKARKIHMEEQLTELEKHIRLLEKFKTIYISDADAGGCP</sequence>
<evidence type="ECO:0000256" key="1">
    <source>
        <dbReference type="ARBA" id="ARBA00004138"/>
    </source>
</evidence>
<evidence type="ECO:0000256" key="5">
    <source>
        <dbReference type="ARBA" id="ARBA00023273"/>
    </source>
</evidence>
<organism evidence="9 10">
    <name type="scientific">Xiphophorus couchianus</name>
    <name type="common">Monterrey platyfish</name>
    <dbReference type="NCBI Taxonomy" id="32473"/>
    <lineage>
        <taxon>Eukaryota</taxon>
        <taxon>Metazoa</taxon>
        <taxon>Chordata</taxon>
        <taxon>Craniata</taxon>
        <taxon>Vertebrata</taxon>
        <taxon>Euteleostomi</taxon>
        <taxon>Actinopterygii</taxon>
        <taxon>Neopterygii</taxon>
        <taxon>Teleostei</taxon>
        <taxon>Neoteleostei</taxon>
        <taxon>Acanthomorphata</taxon>
        <taxon>Ovalentaria</taxon>
        <taxon>Atherinomorphae</taxon>
        <taxon>Cyprinodontiformes</taxon>
        <taxon>Poeciliidae</taxon>
        <taxon>Poeciliinae</taxon>
        <taxon>Xiphophorus</taxon>
    </lineage>
</organism>
<dbReference type="PANTHER" id="PTHR21490">
    <property type="entry name" value="ENKURIN-RELATED"/>
    <property type="match status" value="1"/>
</dbReference>
<dbReference type="STRING" id="32473.ENSXCOP00000018669"/>
<keyword evidence="6" id="KW-0175">Coiled coil</keyword>
<keyword evidence="3" id="KW-0963">Cytoplasm</keyword>
<dbReference type="PANTHER" id="PTHR21490:SF0">
    <property type="entry name" value="ENKURIN"/>
    <property type="match status" value="1"/>
</dbReference>